<evidence type="ECO:0000313" key="3">
    <source>
        <dbReference type="EMBL" id="CAI8020264.1"/>
    </source>
</evidence>
<dbReference type="Pfam" id="PF08544">
    <property type="entry name" value="GHMP_kinases_C"/>
    <property type="match status" value="1"/>
</dbReference>
<dbReference type="NCBIfam" id="TIGR00144">
    <property type="entry name" value="beta_RFAP_syn"/>
    <property type="match status" value="1"/>
</dbReference>
<evidence type="ECO:0000259" key="2">
    <source>
        <dbReference type="Pfam" id="PF08544"/>
    </source>
</evidence>
<name>A0AA35RYY5_GEOBA</name>
<proteinExistence type="predicted"/>
<dbReference type="InterPro" id="IPR004422">
    <property type="entry name" value="RFAP_synthase"/>
</dbReference>
<evidence type="ECO:0000256" key="1">
    <source>
        <dbReference type="ARBA" id="ARBA00022679"/>
    </source>
</evidence>
<protein>
    <submittedName>
        <fullName evidence="3">Beta-ribofuranosylaminobenzene 5'-phosphate synthase</fullName>
    </submittedName>
</protein>
<dbReference type="GO" id="GO:0016740">
    <property type="term" value="F:transferase activity"/>
    <property type="evidence" value="ECO:0007669"/>
    <property type="project" value="UniProtKB-KW"/>
</dbReference>
<reference evidence="3" key="1">
    <citation type="submission" date="2023-03" db="EMBL/GenBank/DDBJ databases">
        <authorList>
            <person name="Steffen K."/>
            <person name="Cardenas P."/>
        </authorList>
    </citation>
    <scope>NUCLEOTIDE SEQUENCE</scope>
</reference>
<dbReference type="InterPro" id="IPR020568">
    <property type="entry name" value="Ribosomal_Su5_D2-typ_SF"/>
</dbReference>
<dbReference type="PANTHER" id="PTHR20861">
    <property type="entry name" value="HOMOSERINE/4-DIPHOSPHOCYTIDYL-2-C-METHYL-D-ERYTHRITOL KINASE"/>
    <property type="match status" value="1"/>
</dbReference>
<accession>A0AA35RYY5</accession>
<dbReference type="InterPro" id="IPR013750">
    <property type="entry name" value="GHMP_kinase_C_dom"/>
</dbReference>
<keyword evidence="4" id="KW-1185">Reference proteome</keyword>
<dbReference type="PANTHER" id="PTHR20861:SF6">
    <property type="entry name" value="BETA-RIBOFURANOSYLPHENOL 5'-PHOSPHATE SYNTHASE"/>
    <property type="match status" value="1"/>
</dbReference>
<dbReference type="Proteomes" id="UP001174909">
    <property type="component" value="Unassembled WGS sequence"/>
</dbReference>
<evidence type="ECO:0000313" key="4">
    <source>
        <dbReference type="Proteomes" id="UP001174909"/>
    </source>
</evidence>
<gene>
    <name evidence="3" type="ORF">GBAR_LOCUS12124</name>
</gene>
<dbReference type="AlphaFoldDB" id="A0AA35RYY5"/>
<organism evidence="3 4">
    <name type="scientific">Geodia barretti</name>
    <name type="common">Barrett's horny sponge</name>
    <dbReference type="NCBI Taxonomy" id="519541"/>
    <lineage>
        <taxon>Eukaryota</taxon>
        <taxon>Metazoa</taxon>
        <taxon>Porifera</taxon>
        <taxon>Demospongiae</taxon>
        <taxon>Heteroscleromorpha</taxon>
        <taxon>Tetractinellida</taxon>
        <taxon>Astrophorina</taxon>
        <taxon>Geodiidae</taxon>
        <taxon>Geodia</taxon>
    </lineage>
</organism>
<comment type="caution">
    <text evidence="3">The sequence shown here is derived from an EMBL/GenBank/DDBJ whole genome shotgun (WGS) entry which is preliminary data.</text>
</comment>
<dbReference type="EMBL" id="CASHTH010001812">
    <property type="protein sequence ID" value="CAI8020264.1"/>
    <property type="molecule type" value="Genomic_DNA"/>
</dbReference>
<feature type="domain" description="GHMP kinase C-terminal" evidence="2">
    <location>
        <begin position="136"/>
        <end position="207"/>
    </location>
</feature>
<keyword evidence="1" id="KW-0808">Transferase</keyword>
<sequence>MHSGFGSGTQLALGIAQTVNVLYQLGLGVQELAQAVGRGGTSGIGVAAFDTGGFIVDGGHRFPEEKASFLPSSAVGDIQPPPILLRYSFPELPLLIVMPNCSRIYGDTEVELFRTLCPQPEWVAQKLSHILLLQVLPALIEGDMSNFGKALNDIQTFGWKRVEIEAQGSELQLTLDYLRDSKAFGAGVSSWGPAICVIAEDIDRLKQETRCIPENATGWRDLLYYTGEQLWRKRCVRLKTKRADFISRPSVLSIVCYPLLGE</sequence>
<dbReference type="SUPFAM" id="SSF54211">
    <property type="entry name" value="Ribosomal protein S5 domain 2-like"/>
    <property type="match status" value="1"/>
</dbReference>